<evidence type="ECO:0008006" key="4">
    <source>
        <dbReference type="Google" id="ProtNLM"/>
    </source>
</evidence>
<sequence length="105" mass="12401">MDILQFFIGPVIVFLIVHVIMSIVYKDAEKKDKGFVFIGYKLSYRRKFIRSIWMLPFILVLYIGIYWLGDLTTNEYMTIGVIFLLLVLIDIAISYVKWKKNEKVA</sequence>
<dbReference type="EMBL" id="CP013660">
    <property type="protein sequence ID" value="ALS77135.1"/>
    <property type="molecule type" value="Genomic_DNA"/>
</dbReference>
<proteinExistence type="predicted"/>
<dbReference type="Proteomes" id="UP000065533">
    <property type="component" value="Plasmid unnamed"/>
</dbReference>
<dbReference type="RefSeq" id="WP_058383827.1">
    <property type="nucleotide sequence ID" value="NZ_CP013660.2"/>
</dbReference>
<geneLocation type="plasmid" evidence="2 3">
    <name>unnamed</name>
</geneLocation>
<keyword evidence="1" id="KW-0472">Membrane</keyword>
<name>A0ABN4JTS3_9BACL</name>
<feature type="transmembrane region" description="Helical" evidence="1">
    <location>
        <begin position="51"/>
        <end position="69"/>
    </location>
</feature>
<feature type="transmembrane region" description="Helical" evidence="1">
    <location>
        <begin position="75"/>
        <end position="96"/>
    </location>
</feature>
<protein>
    <recommendedName>
        <fullName evidence="4">ATPase</fullName>
    </recommendedName>
</protein>
<evidence type="ECO:0000313" key="3">
    <source>
        <dbReference type="Proteomes" id="UP000065533"/>
    </source>
</evidence>
<gene>
    <name evidence="2" type="ORF">AUO94_00030</name>
</gene>
<reference evidence="2" key="1">
    <citation type="submission" date="2016-01" db="EMBL/GenBank/DDBJ databases">
        <title>Complete genome of Planococcus kocurri type strain.</title>
        <authorList>
            <person name="See-Too W.S."/>
        </authorList>
    </citation>
    <scope>NUCLEOTIDE SEQUENCE [LARGE SCALE GENOMIC DNA]</scope>
    <source>
        <strain evidence="2">ATCC 43650</strain>
        <plasmid evidence="2">unnamed</plasmid>
    </source>
</reference>
<feature type="transmembrane region" description="Helical" evidence="1">
    <location>
        <begin position="6"/>
        <end position="25"/>
    </location>
</feature>
<keyword evidence="1" id="KW-1133">Transmembrane helix</keyword>
<evidence type="ECO:0000313" key="2">
    <source>
        <dbReference type="EMBL" id="ALS77135.1"/>
    </source>
</evidence>
<keyword evidence="2" id="KW-0614">Plasmid</keyword>
<evidence type="ECO:0000256" key="1">
    <source>
        <dbReference type="SAM" id="Phobius"/>
    </source>
</evidence>
<keyword evidence="3" id="KW-1185">Reference proteome</keyword>
<accession>A0ABN4JTS3</accession>
<keyword evidence="1" id="KW-0812">Transmembrane</keyword>
<organism evidence="2 3">
    <name type="scientific">Planococcus kocurii</name>
    <dbReference type="NCBI Taxonomy" id="1374"/>
    <lineage>
        <taxon>Bacteria</taxon>
        <taxon>Bacillati</taxon>
        <taxon>Bacillota</taxon>
        <taxon>Bacilli</taxon>
        <taxon>Bacillales</taxon>
        <taxon>Caryophanaceae</taxon>
        <taxon>Planococcus</taxon>
    </lineage>
</organism>